<dbReference type="InterPro" id="IPR003329">
    <property type="entry name" value="Cytidylyl_trans"/>
</dbReference>
<proteinExistence type="predicted"/>
<dbReference type="CDD" id="cd02513">
    <property type="entry name" value="CMP-NeuAc_Synthase"/>
    <property type="match status" value="1"/>
</dbReference>
<keyword evidence="2" id="KW-1185">Reference proteome</keyword>
<dbReference type="Gene3D" id="3.90.550.10">
    <property type="entry name" value="Spore Coat Polysaccharide Biosynthesis Protein SpsA, Chain A"/>
    <property type="match status" value="1"/>
</dbReference>
<accession>A0ABW3HZL0</accession>
<dbReference type="GO" id="GO:0016779">
    <property type="term" value="F:nucleotidyltransferase activity"/>
    <property type="evidence" value="ECO:0007669"/>
    <property type="project" value="UniProtKB-KW"/>
</dbReference>
<name>A0ABW3HZL0_9FLAO</name>
<dbReference type="RefSeq" id="WP_377713284.1">
    <property type="nucleotide sequence ID" value="NZ_JBHTJM010000003.1"/>
</dbReference>
<sequence length="234" mass="26818">MASLAIIPARGGSKRIPKKNIKDFLGVPIISYSIKSAINSELFDEVMVSTDDEEIKNIAESFDAKVPFLRGNSNSDDFATLADVLQEVLACYKEEGKEFTSVCCILPTAPFVNSEKLIKSFKIYQQEKFDTVFPVLEFSYPIQRALRFEGENIEMVEEKYLNSRSQDLEARYHDSGQFYWINVERFLLEKKMFTANSGAIVISELEAQDIDTITDWKLAEIKYQMMLKNEKNNL</sequence>
<organism evidence="1 2">
    <name type="scientific">Pseudofulvibacter geojedonensis</name>
    <dbReference type="NCBI Taxonomy" id="1123758"/>
    <lineage>
        <taxon>Bacteria</taxon>
        <taxon>Pseudomonadati</taxon>
        <taxon>Bacteroidota</taxon>
        <taxon>Flavobacteriia</taxon>
        <taxon>Flavobacteriales</taxon>
        <taxon>Flavobacteriaceae</taxon>
        <taxon>Pseudofulvibacter</taxon>
    </lineage>
</organism>
<dbReference type="SUPFAM" id="SSF53448">
    <property type="entry name" value="Nucleotide-diphospho-sugar transferases"/>
    <property type="match status" value="1"/>
</dbReference>
<dbReference type="Proteomes" id="UP001596997">
    <property type="component" value="Unassembled WGS sequence"/>
</dbReference>
<dbReference type="InterPro" id="IPR020039">
    <property type="entry name" value="PseF"/>
</dbReference>
<evidence type="ECO:0000313" key="2">
    <source>
        <dbReference type="Proteomes" id="UP001596997"/>
    </source>
</evidence>
<comment type="caution">
    <text evidence="1">The sequence shown here is derived from an EMBL/GenBank/DDBJ whole genome shotgun (WGS) entry which is preliminary data.</text>
</comment>
<dbReference type="PANTHER" id="PTHR21485:SF6">
    <property type="entry name" value="N-ACYLNEURAMINATE CYTIDYLYLTRANSFERASE-RELATED"/>
    <property type="match status" value="1"/>
</dbReference>
<dbReference type="InterPro" id="IPR029044">
    <property type="entry name" value="Nucleotide-diphossugar_trans"/>
</dbReference>
<dbReference type="NCBIfam" id="TIGR03584">
    <property type="entry name" value="PseF"/>
    <property type="match status" value="1"/>
</dbReference>
<dbReference type="EC" id="2.7.7.81" evidence="1"/>
<dbReference type="Pfam" id="PF02348">
    <property type="entry name" value="CTP_transf_3"/>
    <property type="match status" value="1"/>
</dbReference>
<protein>
    <submittedName>
        <fullName evidence="1">Pseudaminic acid cytidylyltransferase</fullName>
        <ecNumber evidence="1">2.7.7.81</ecNumber>
    </submittedName>
</protein>
<reference evidence="2" key="1">
    <citation type="journal article" date="2019" name="Int. J. Syst. Evol. Microbiol.">
        <title>The Global Catalogue of Microorganisms (GCM) 10K type strain sequencing project: providing services to taxonomists for standard genome sequencing and annotation.</title>
        <authorList>
            <consortium name="The Broad Institute Genomics Platform"/>
            <consortium name="The Broad Institute Genome Sequencing Center for Infectious Disease"/>
            <person name="Wu L."/>
            <person name="Ma J."/>
        </authorList>
    </citation>
    <scope>NUCLEOTIDE SEQUENCE [LARGE SCALE GENOMIC DNA]</scope>
    <source>
        <strain evidence="2">CCUG 62114</strain>
    </source>
</reference>
<keyword evidence="1" id="KW-0548">Nucleotidyltransferase</keyword>
<gene>
    <name evidence="1" type="primary">pseF</name>
    <name evidence="1" type="ORF">ACFQ1O_03210</name>
</gene>
<keyword evidence="1" id="KW-0808">Transferase</keyword>
<evidence type="ECO:0000313" key="1">
    <source>
        <dbReference type="EMBL" id="MFD0963009.1"/>
    </source>
</evidence>
<dbReference type="InterPro" id="IPR050793">
    <property type="entry name" value="CMP-NeuNAc_synthase"/>
</dbReference>
<dbReference type="EMBL" id="JBHTJM010000003">
    <property type="protein sequence ID" value="MFD0963009.1"/>
    <property type="molecule type" value="Genomic_DNA"/>
</dbReference>
<dbReference type="PANTHER" id="PTHR21485">
    <property type="entry name" value="HAD SUPERFAMILY MEMBERS CMAS AND KDSC"/>
    <property type="match status" value="1"/>
</dbReference>